<organism evidence="2 3">
    <name type="scientific">Thalassiosira pseudonana</name>
    <name type="common">Marine diatom</name>
    <name type="synonym">Cyclotella nana</name>
    <dbReference type="NCBI Taxonomy" id="35128"/>
    <lineage>
        <taxon>Eukaryota</taxon>
        <taxon>Sar</taxon>
        <taxon>Stramenopiles</taxon>
        <taxon>Ochrophyta</taxon>
        <taxon>Bacillariophyta</taxon>
        <taxon>Coscinodiscophyceae</taxon>
        <taxon>Thalassiosirophycidae</taxon>
        <taxon>Thalassiosirales</taxon>
        <taxon>Thalassiosiraceae</taxon>
        <taxon>Thalassiosira</taxon>
    </lineage>
</organism>
<dbReference type="AlphaFoldDB" id="B8CAH5"/>
<dbReference type="InterPro" id="IPR013783">
    <property type="entry name" value="Ig-like_fold"/>
</dbReference>
<feature type="compositionally biased region" description="Low complexity" evidence="1">
    <location>
        <begin position="1"/>
        <end position="25"/>
    </location>
</feature>
<dbReference type="EMBL" id="CM000647">
    <property type="protein sequence ID" value="EED89680.1"/>
    <property type="molecule type" value="Genomic_DNA"/>
</dbReference>
<keyword evidence="3" id="KW-1185">Reference proteome</keyword>
<protein>
    <submittedName>
        <fullName evidence="2">Uncharacterized protein</fullName>
    </submittedName>
</protein>
<reference evidence="2 3" key="1">
    <citation type="journal article" date="2004" name="Science">
        <title>The genome of the diatom Thalassiosira pseudonana: ecology, evolution, and metabolism.</title>
        <authorList>
            <person name="Armbrust E.V."/>
            <person name="Berges J.A."/>
            <person name="Bowler C."/>
            <person name="Green B.R."/>
            <person name="Martinez D."/>
            <person name="Putnam N.H."/>
            <person name="Zhou S."/>
            <person name="Allen A.E."/>
            <person name="Apt K.E."/>
            <person name="Bechner M."/>
            <person name="Brzezinski M.A."/>
            <person name="Chaal B.K."/>
            <person name="Chiovitti A."/>
            <person name="Davis A.K."/>
            <person name="Demarest M.S."/>
            <person name="Detter J.C."/>
            <person name="Glavina T."/>
            <person name="Goodstein D."/>
            <person name="Hadi M.Z."/>
            <person name="Hellsten U."/>
            <person name="Hildebrand M."/>
            <person name="Jenkins B.D."/>
            <person name="Jurka J."/>
            <person name="Kapitonov V.V."/>
            <person name="Kroger N."/>
            <person name="Lau W.W."/>
            <person name="Lane T.W."/>
            <person name="Larimer F.W."/>
            <person name="Lippmeier J.C."/>
            <person name="Lucas S."/>
            <person name="Medina M."/>
            <person name="Montsant A."/>
            <person name="Obornik M."/>
            <person name="Parker M.S."/>
            <person name="Palenik B."/>
            <person name="Pazour G.J."/>
            <person name="Richardson P.M."/>
            <person name="Rynearson T.A."/>
            <person name="Saito M.A."/>
            <person name="Schwartz D.C."/>
            <person name="Thamatrakoln K."/>
            <person name="Valentin K."/>
            <person name="Vardi A."/>
            <person name="Wilkerson F.P."/>
            <person name="Rokhsar D.S."/>
        </authorList>
    </citation>
    <scope>NUCLEOTIDE SEQUENCE [LARGE SCALE GENOMIC DNA]</scope>
    <source>
        <strain evidence="2 3">CCMP1335</strain>
    </source>
</reference>
<dbReference type="InParanoid" id="B8CAH5"/>
<dbReference type="HOGENOM" id="CLU_607650_0_0_1"/>
<proteinExistence type="predicted"/>
<evidence type="ECO:0000313" key="2">
    <source>
        <dbReference type="EMBL" id="EED89680.1"/>
    </source>
</evidence>
<dbReference type="KEGG" id="tps:THAPSDRAFT_9142"/>
<dbReference type="Pfam" id="PF05345">
    <property type="entry name" value="He_PIG"/>
    <property type="match status" value="1"/>
</dbReference>
<name>B8CAH5_THAPS</name>
<dbReference type="PANTHER" id="PTHR37494">
    <property type="entry name" value="HEMAGGLUTININ"/>
    <property type="match status" value="1"/>
</dbReference>
<accession>B8CAH5</accession>
<dbReference type="PaxDb" id="35128-Thaps9142"/>
<dbReference type="RefSeq" id="XP_002293219.1">
    <property type="nucleotide sequence ID" value="XM_002293183.1"/>
</dbReference>
<dbReference type="GeneID" id="7447574"/>
<sequence length="451" mass="47457">MKPTTSAPTSSPTLRPTTRSPTLSPSNPPVGAAISFGTLSNWDTYCVVPSSIQGEYEDCHGFEIELEDLPCSSVFYTFSANRYGVPKKEDTQAGGCLVTYESGYDGVNQKWLKTTHVPQSLLLGGKVTPTGGHSCFSSGQTDYATSGCEHFGISLGAGGNPSATKYRWLIENSFSPGSLIQSATRVGIPAVNWNIYAGAGANGGNVVAAAIAAEPPKPVCGGCWKWGEPKWVKVFVTEIEYDVDLDHLLTDGNEVPQSSSETEIEWVLLQSPPTCDGDTCQAIDTEGRDELALEAEAGDACKSIIRRYEFYEYTGAVNTEDNEANPNNGGAGCESDPESCAIVGNYLGAQMAAAVLGLGDDLVIATQSPVLSGVEGVEYLLILSALGGTGPYNWCLTNGTLFSGLELTVDGSVTGTSTEPGTRTFEVTVMDDNGDSFTKDLALTIAPHVSG</sequence>
<reference evidence="2 3" key="2">
    <citation type="journal article" date="2008" name="Nature">
        <title>The Phaeodactylum genome reveals the evolutionary history of diatom genomes.</title>
        <authorList>
            <person name="Bowler C."/>
            <person name="Allen A.E."/>
            <person name="Badger J.H."/>
            <person name="Grimwood J."/>
            <person name="Jabbari K."/>
            <person name="Kuo A."/>
            <person name="Maheswari U."/>
            <person name="Martens C."/>
            <person name="Maumus F."/>
            <person name="Otillar R.P."/>
            <person name="Rayko E."/>
            <person name="Salamov A."/>
            <person name="Vandepoele K."/>
            <person name="Beszteri B."/>
            <person name="Gruber A."/>
            <person name="Heijde M."/>
            <person name="Katinka M."/>
            <person name="Mock T."/>
            <person name="Valentin K."/>
            <person name="Verret F."/>
            <person name="Berges J.A."/>
            <person name="Brownlee C."/>
            <person name="Cadoret J.P."/>
            <person name="Chiovitti A."/>
            <person name="Choi C.J."/>
            <person name="Coesel S."/>
            <person name="De Martino A."/>
            <person name="Detter J.C."/>
            <person name="Durkin C."/>
            <person name="Falciatore A."/>
            <person name="Fournet J."/>
            <person name="Haruta M."/>
            <person name="Huysman M.J."/>
            <person name="Jenkins B.D."/>
            <person name="Jiroutova K."/>
            <person name="Jorgensen R.E."/>
            <person name="Joubert Y."/>
            <person name="Kaplan A."/>
            <person name="Kroger N."/>
            <person name="Kroth P.G."/>
            <person name="La Roche J."/>
            <person name="Lindquist E."/>
            <person name="Lommer M."/>
            <person name="Martin-Jezequel V."/>
            <person name="Lopez P.J."/>
            <person name="Lucas S."/>
            <person name="Mangogna M."/>
            <person name="McGinnis K."/>
            <person name="Medlin L.K."/>
            <person name="Montsant A."/>
            <person name="Oudot-Le Secq M.P."/>
            <person name="Napoli C."/>
            <person name="Obornik M."/>
            <person name="Parker M.S."/>
            <person name="Petit J.L."/>
            <person name="Porcel B.M."/>
            <person name="Poulsen N."/>
            <person name="Robison M."/>
            <person name="Rychlewski L."/>
            <person name="Rynearson T.A."/>
            <person name="Schmutz J."/>
            <person name="Shapiro H."/>
            <person name="Siaut M."/>
            <person name="Stanley M."/>
            <person name="Sussman M.R."/>
            <person name="Taylor A.R."/>
            <person name="Vardi A."/>
            <person name="von Dassow P."/>
            <person name="Vyverman W."/>
            <person name="Willis A."/>
            <person name="Wyrwicz L.S."/>
            <person name="Rokhsar D.S."/>
            <person name="Weissenbach J."/>
            <person name="Armbrust E.V."/>
            <person name="Green B.R."/>
            <person name="Van de Peer Y."/>
            <person name="Grigoriev I.V."/>
        </authorList>
    </citation>
    <scope>NUCLEOTIDE SEQUENCE [LARGE SCALE GENOMIC DNA]</scope>
    <source>
        <strain evidence="2 3">CCMP1335</strain>
    </source>
</reference>
<gene>
    <name evidence="2" type="ORF">THAPSDRAFT_9142</name>
</gene>
<evidence type="ECO:0000256" key="1">
    <source>
        <dbReference type="SAM" id="MobiDB-lite"/>
    </source>
</evidence>
<dbReference type="Gene3D" id="2.60.40.10">
    <property type="entry name" value="Immunoglobulins"/>
    <property type="match status" value="1"/>
</dbReference>
<dbReference type="Proteomes" id="UP000001449">
    <property type="component" value="Chromosome 12"/>
</dbReference>
<evidence type="ECO:0000313" key="3">
    <source>
        <dbReference type="Proteomes" id="UP000001449"/>
    </source>
</evidence>
<dbReference type="PANTHER" id="PTHR37494:SF1">
    <property type="entry name" value="STAPHYLOCOCCUS AUREUS SURFACE PROTEIN A"/>
    <property type="match status" value="1"/>
</dbReference>
<feature type="region of interest" description="Disordered" evidence="1">
    <location>
        <begin position="1"/>
        <end position="29"/>
    </location>
</feature>